<dbReference type="EMBL" id="BAAAVV010000006">
    <property type="protein sequence ID" value="GAA3172833.1"/>
    <property type="molecule type" value="Genomic_DNA"/>
</dbReference>
<evidence type="ECO:0000313" key="4">
    <source>
        <dbReference type="Proteomes" id="UP001499924"/>
    </source>
</evidence>
<comment type="caution">
    <text evidence="3">The sequence shown here is derived from an EMBL/GenBank/DDBJ whole genome shotgun (WGS) entry which is preliminary data.</text>
</comment>
<keyword evidence="2" id="KW-0812">Transmembrane</keyword>
<accession>A0ABP6PBC3</accession>
<name>A0ABP6PBC3_9ACTN</name>
<evidence type="ECO:0000313" key="3">
    <source>
        <dbReference type="EMBL" id="GAA3172833.1"/>
    </source>
</evidence>
<dbReference type="RefSeq" id="WP_344689545.1">
    <property type="nucleotide sequence ID" value="NZ_BAAAVV010000006.1"/>
</dbReference>
<feature type="compositionally biased region" description="Low complexity" evidence="1">
    <location>
        <begin position="15"/>
        <end position="32"/>
    </location>
</feature>
<sequence>MTEVGPTSQREHTPGDAGAPDPAGSGPAAPSPTMQRASRLNVGNMMRSILPLVVICLVIVAWTTWRQSGDEGVRTVDPSSTIQLASARASYPVPAPEGLPEDYLVTSARTDAGNAGEGDPVTLEIGYLTPSEEYAGFVVSDDPSAGAIVDVVGEAEEQGTVRIGGQEWQRLTTGRGETALLRESDGVVVAVTGSASDEELETVAQAVEPYSP</sequence>
<reference evidence="4" key="1">
    <citation type="journal article" date="2019" name="Int. J. Syst. Evol. Microbiol.">
        <title>The Global Catalogue of Microorganisms (GCM) 10K type strain sequencing project: providing services to taxonomists for standard genome sequencing and annotation.</title>
        <authorList>
            <consortium name="The Broad Institute Genomics Platform"/>
            <consortium name="The Broad Institute Genome Sequencing Center for Infectious Disease"/>
            <person name="Wu L."/>
            <person name="Ma J."/>
        </authorList>
    </citation>
    <scope>NUCLEOTIDE SEQUENCE [LARGE SCALE GENOMIC DNA]</scope>
    <source>
        <strain evidence="4">JCM 15614</strain>
    </source>
</reference>
<dbReference type="InterPro" id="IPR025339">
    <property type="entry name" value="DUF4245"/>
</dbReference>
<protein>
    <recommendedName>
        <fullName evidence="5">DUF4245 domain-containing protein</fullName>
    </recommendedName>
</protein>
<evidence type="ECO:0000256" key="2">
    <source>
        <dbReference type="SAM" id="Phobius"/>
    </source>
</evidence>
<gene>
    <name evidence="3" type="ORF">GCM10010531_27960</name>
</gene>
<evidence type="ECO:0008006" key="5">
    <source>
        <dbReference type="Google" id="ProtNLM"/>
    </source>
</evidence>
<feature type="transmembrane region" description="Helical" evidence="2">
    <location>
        <begin position="48"/>
        <end position="65"/>
    </location>
</feature>
<keyword evidence="2" id="KW-0472">Membrane</keyword>
<proteinExistence type="predicted"/>
<organism evidence="3 4">
    <name type="scientific">Blastococcus jejuensis</name>
    <dbReference type="NCBI Taxonomy" id="351224"/>
    <lineage>
        <taxon>Bacteria</taxon>
        <taxon>Bacillati</taxon>
        <taxon>Actinomycetota</taxon>
        <taxon>Actinomycetes</taxon>
        <taxon>Geodermatophilales</taxon>
        <taxon>Geodermatophilaceae</taxon>
        <taxon>Blastococcus</taxon>
    </lineage>
</organism>
<dbReference type="Pfam" id="PF14030">
    <property type="entry name" value="DUF4245"/>
    <property type="match status" value="1"/>
</dbReference>
<keyword evidence="2" id="KW-1133">Transmembrane helix</keyword>
<dbReference type="Proteomes" id="UP001499924">
    <property type="component" value="Unassembled WGS sequence"/>
</dbReference>
<feature type="region of interest" description="Disordered" evidence="1">
    <location>
        <begin position="1"/>
        <end position="35"/>
    </location>
</feature>
<keyword evidence="4" id="KW-1185">Reference proteome</keyword>
<evidence type="ECO:0000256" key="1">
    <source>
        <dbReference type="SAM" id="MobiDB-lite"/>
    </source>
</evidence>